<feature type="compositionally biased region" description="Polar residues" evidence="1">
    <location>
        <begin position="244"/>
        <end position="255"/>
    </location>
</feature>
<organism evidence="2 3">
    <name type="scientific">Teladorsagia circumcincta</name>
    <name type="common">Brown stomach worm</name>
    <name type="synonym">Ostertagia circumcincta</name>
    <dbReference type="NCBI Taxonomy" id="45464"/>
    <lineage>
        <taxon>Eukaryota</taxon>
        <taxon>Metazoa</taxon>
        <taxon>Ecdysozoa</taxon>
        <taxon>Nematoda</taxon>
        <taxon>Chromadorea</taxon>
        <taxon>Rhabditida</taxon>
        <taxon>Rhabditina</taxon>
        <taxon>Rhabditomorpha</taxon>
        <taxon>Strongyloidea</taxon>
        <taxon>Trichostrongylidae</taxon>
        <taxon>Teladorsagia</taxon>
    </lineage>
</organism>
<keyword evidence="3" id="KW-1185">Reference proteome</keyword>
<dbReference type="EMBL" id="KZ350924">
    <property type="protein sequence ID" value="PIO63425.1"/>
    <property type="molecule type" value="Genomic_DNA"/>
</dbReference>
<feature type="region of interest" description="Disordered" evidence="1">
    <location>
        <begin position="493"/>
        <end position="513"/>
    </location>
</feature>
<feature type="compositionally biased region" description="Basic and acidic residues" evidence="1">
    <location>
        <begin position="119"/>
        <end position="131"/>
    </location>
</feature>
<dbReference type="Proteomes" id="UP000230423">
    <property type="component" value="Unassembled WGS sequence"/>
</dbReference>
<reference evidence="2 3" key="1">
    <citation type="submission" date="2015-09" db="EMBL/GenBank/DDBJ databases">
        <title>Draft genome of the parasitic nematode Teladorsagia circumcincta isolate WARC Sus (inbred).</title>
        <authorList>
            <person name="Mitreva M."/>
        </authorList>
    </citation>
    <scope>NUCLEOTIDE SEQUENCE [LARGE SCALE GENOMIC DNA]</scope>
    <source>
        <strain evidence="2 3">S</strain>
    </source>
</reference>
<feature type="compositionally biased region" description="Basic and acidic residues" evidence="1">
    <location>
        <begin position="212"/>
        <end position="230"/>
    </location>
</feature>
<feature type="compositionally biased region" description="Basic and acidic residues" evidence="1">
    <location>
        <begin position="41"/>
        <end position="53"/>
    </location>
</feature>
<feature type="compositionally biased region" description="Basic and acidic residues" evidence="1">
    <location>
        <begin position="161"/>
        <end position="193"/>
    </location>
</feature>
<feature type="compositionally biased region" description="Acidic residues" evidence="1">
    <location>
        <begin position="343"/>
        <end position="352"/>
    </location>
</feature>
<gene>
    <name evidence="2" type="ORF">TELCIR_14974</name>
</gene>
<evidence type="ECO:0000313" key="3">
    <source>
        <dbReference type="Proteomes" id="UP000230423"/>
    </source>
</evidence>
<feature type="compositionally biased region" description="Basic and acidic residues" evidence="1">
    <location>
        <begin position="300"/>
        <end position="321"/>
    </location>
</feature>
<feature type="compositionally biased region" description="Basic and acidic residues" evidence="1">
    <location>
        <begin position="60"/>
        <end position="103"/>
    </location>
</feature>
<name>A0A2G9TZP9_TELCI</name>
<dbReference type="AlphaFoldDB" id="A0A2G9TZP9"/>
<protein>
    <submittedName>
        <fullName evidence="2">Uncharacterized protein</fullName>
    </submittedName>
</protein>
<feature type="compositionally biased region" description="Basic and acidic residues" evidence="1">
    <location>
        <begin position="283"/>
        <end position="293"/>
    </location>
</feature>
<proteinExistence type="predicted"/>
<evidence type="ECO:0000313" key="2">
    <source>
        <dbReference type="EMBL" id="PIO63425.1"/>
    </source>
</evidence>
<sequence>MHTTVLPKDKGPSKEPEGKSQSTKGPIIEAAEPTSFKRPQIRGDRSSTDHTTKATEAPDDPQKSGRPAKPENDDSSPKKRPNKTEKHPDDTEKHSDDTDEPKNDNSPTTHSPAIPIKNPDSHKKPRKDDNPTAKSTDASRHTGPSYDNHHPPPSRTTTTRRHVDREGPKEEPAKHTTERPRHTGDRGEPEKIHHSTTVENPSVNPHAVPSVEPEKGHHTTPVERTTERTRHTGGPDGGHHSTRKNTSVYRSTSGSEEPKDEDTSTIKGFTQPARPTSGPKSPDNAHHSTKEDTTITGHTGDSEGPTKEDQTIAESSTERTRHTYASEGTENGHYSTGKHPTTEDEPSDGSESPEEHTTEPVKPVDGSGEPSDHTFTTTEKSKHPGGNPDEPRISEPSVSGISTASSPGGGSEPSGNPDEPRVTLTRLELAILQQQKTLRRILRQRSIQTAPNGPDREMTYQRGRLLIRLDPRKTLQYPPEVVHWLKITPKVGKPRVRTSPENITMSQGPPKIP</sequence>
<feature type="compositionally biased region" description="Basic and acidic residues" evidence="1">
    <location>
        <begin position="7"/>
        <end position="18"/>
    </location>
</feature>
<evidence type="ECO:0000256" key="1">
    <source>
        <dbReference type="SAM" id="MobiDB-lite"/>
    </source>
</evidence>
<feature type="region of interest" description="Disordered" evidence="1">
    <location>
        <begin position="1"/>
        <end position="423"/>
    </location>
</feature>
<accession>A0A2G9TZP9</accession>